<name>C4K640_HAMD5</name>
<organism evidence="1 2">
    <name type="scientific">Hamiltonella defensa subsp. Acyrthosiphon pisum (strain 5AT)</name>
    <dbReference type="NCBI Taxonomy" id="572265"/>
    <lineage>
        <taxon>Bacteria</taxon>
        <taxon>Pseudomonadati</taxon>
        <taxon>Pseudomonadota</taxon>
        <taxon>Gammaproteobacteria</taxon>
        <taxon>Enterobacterales</taxon>
        <taxon>Enterobacteriaceae</taxon>
        <taxon>aphid secondary symbionts</taxon>
        <taxon>Candidatus Williamhamiltonella</taxon>
    </lineage>
</organism>
<reference evidence="1 2" key="1">
    <citation type="journal article" date="2009" name="Proc. Natl. Acad. Sci. U.S.A.">
        <title>Hamiltonella defensa, genome evolution of protective bacterial endosymbiont from pathogenic ancestors.</title>
        <authorList>
            <person name="Degnan P.H."/>
            <person name="Yu Y."/>
            <person name="Sisneros N."/>
            <person name="Wing R.A."/>
            <person name="Moran N.A."/>
        </authorList>
    </citation>
    <scope>NUCLEOTIDE SEQUENCE [LARGE SCALE GENOMIC DNA]</scope>
    <source>
        <strain evidence="2">5AT</strain>
    </source>
</reference>
<dbReference type="AlphaFoldDB" id="C4K640"/>
<dbReference type="HOGENOM" id="CLU_3328624_0_0_6"/>
<dbReference type="KEGG" id="hde:HDEF_1401"/>
<protein>
    <submittedName>
        <fullName evidence="1">Uncharacterized protein</fullName>
    </submittedName>
</protein>
<evidence type="ECO:0000313" key="1">
    <source>
        <dbReference type="EMBL" id="ACQ68033.1"/>
    </source>
</evidence>
<evidence type="ECO:0000313" key="2">
    <source>
        <dbReference type="Proteomes" id="UP000002334"/>
    </source>
</evidence>
<keyword evidence="2" id="KW-1185">Reference proteome</keyword>
<dbReference type="Proteomes" id="UP000002334">
    <property type="component" value="Chromosome"/>
</dbReference>
<accession>C4K640</accession>
<sequence>MTADEVFLFSPKKSKNRFETCSYSVSKSDLIKNDSYLD</sequence>
<dbReference type="EMBL" id="CP001277">
    <property type="protein sequence ID" value="ACQ68033.1"/>
    <property type="molecule type" value="Genomic_DNA"/>
</dbReference>
<gene>
    <name evidence="1" type="ordered locus">HDEF_1401</name>
</gene>
<proteinExistence type="predicted"/>